<dbReference type="Proteomes" id="UP000325113">
    <property type="component" value="Unassembled WGS sequence"/>
</dbReference>
<dbReference type="Gene3D" id="3.30.1120.10">
    <property type="match status" value="1"/>
</dbReference>
<dbReference type="GO" id="GO:0051260">
    <property type="term" value="P:protein homooligomerization"/>
    <property type="evidence" value="ECO:0007669"/>
    <property type="project" value="InterPro"/>
</dbReference>
<dbReference type="EMBL" id="VLTM01000149">
    <property type="protein sequence ID" value="KAA0148406.1"/>
    <property type="molecule type" value="Genomic_DNA"/>
</dbReference>
<feature type="compositionally biased region" description="Low complexity" evidence="5">
    <location>
        <begin position="392"/>
        <end position="412"/>
    </location>
</feature>
<dbReference type="Gene3D" id="3.30.710.10">
    <property type="entry name" value="Potassium Channel Kv1.1, Chain A"/>
    <property type="match status" value="1"/>
</dbReference>
<keyword evidence="3" id="KW-0378">Hydrolase</keyword>
<keyword evidence="4" id="KW-0106">Calcium</keyword>
<dbReference type="SUPFAM" id="SSF54695">
    <property type="entry name" value="POZ domain"/>
    <property type="match status" value="1"/>
</dbReference>
<dbReference type="CDD" id="cd18316">
    <property type="entry name" value="BTB_POZ_KCTD-like"/>
    <property type="match status" value="1"/>
</dbReference>
<gene>
    <name evidence="7" type="ORF">FNF31_07430</name>
</gene>
<dbReference type="SUPFAM" id="SSF141571">
    <property type="entry name" value="Pentapeptide repeat-like"/>
    <property type="match status" value="1"/>
</dbReference>
<dbReference type="InterPro" id="IPR000210">
    <property type="entry name" value="BTB/POZ_dom"/>
</dbReference>
<dbReference type="InterPro" id="IPR011333">
    <property type="entry name" value="SKP1/BTB/POZ_sf"/>
</dbReference>
<feature type="domain" description="BTB" evidence="6">
    <location>
        <begin position="78"/>
        <end position="182"/>
    </location>
</feature>
<evidence type="ECO:0000313" key="7">
    <source>
        <dbReference type="EMBL" id="KAA0148406.1"/>
    </source>
</evidence>
<feature type="region of interest" description="Disordered" evidence="5">
    <location>
        <begin position="391"/>
        <end position="450"/>
    </location>
</feature>
<feature type="region of interest" description="Disordered" evidence="5">
    <location>
        <begin position="1"/>
        <end position="79"/>
    </location>
</feature>
<dbReference type="Pfam" id="PF02214">
    <property type="entry name" value="BTB_2"/>
    <property type="match status" value="1"/>
</dbReference>
<protein>
    <recommendedName>
        <fullName evidence="6">BTB domain-containing protein</fullName>
    </recommendedName>
</protein>
<dbReference type="Pfam" id="PF13599">
    <property type="entry name" value="Pentapeptide_4"/>
    <property type="match status" value="1"/>
</dbReference>
<evidence type="ECO:0000259" key="6">
    <source>
        <dbReference type="SMART" id="SM00225"/>
    </source>
</evidence>
<dbReference type="InterPro" id="IPR000917">
    <property type="entry name" value="Sulfatase_N"/>
</dbReference>
<organism evidence="7 8">
    <name type="scientific">Cafeteria roenbergensis</name>
    <name type="common">Marine flagellate</name>
    <dbReference type="NCBI Taxonomy" id="33653"/>
    <lineage>
        <taxon>Eukaryota</taxon>
        <taxon>Sar</taxon>
        <taxon>Stramenopiles</taxon>
        <taxon>Bigyra</taxon>
        <taxon>Opalozoa</taxon>
        <taxon>Bicosoecida</taxon>
        <taxon>Cafeteriaceae</taxon>
        <taxon>Cafeteria</taxon>
    </lineage>
</organism>
<dbReference type="PROSITE" id="PS00523">
    <property type="entry name" value="SULFATASE_1"/>
    <property type="match status" value="1"/>
</dbReference>
<dbReference type="Gene3D" id="2.160.20.80">
    <property type="entry name" value="E3 ubiquitin-protein ligase SopA"/>
    <property type="match status" value="1"/>
</dbReference>
<dbReference type="PANTHER" id="PTHR42693:SF53">
    <property type="entry name" value="ENDO-4-O-SULFATASE"/>
    <property type="match status" value="1"/>
</dbReference>
<dbReference type="GO" id="GO:0046872">
    <property type="term" value="F:metal ion binding"/>
    <property type="evidence" value="ECO:0007669"/>
    <property type="project" value="UniProtKB-KW"/>
</dbReference>
<dbReference type="AlphaFoldDB" id="A0A5A8C5U2"/>
<evidence type="ECO:0000256" key="5">
    <source>
        <dbReference type="SAM" id="MobiDB-lite"/>
    </source>
</evidence>
<dbReference type="InterPro" id="IPR001646">
    <property type="entry name" value="5peptide_repeat"/>
</dbReference>
<keyword evidence="2" id="KW-0479">Metal-binding</keyword>
<evidence type="ECO:0000256" key="3">
    <source>
        <dbReference type="ARBA" id="ARBA00022801"/>
    </source>
</evidence>
<dbReference type="PANTHER" id="PTHR42693">
    <property type="entry name" value="ARYLSULFATASE FAMILY MEMBER"/>
    <property type="match status" value="1"/>
</dbReference>
<dbReference type="SMART" id="SM00225">
    <property type="entry name" value="BTB"/>
    <property type="match status" value="1"/>
</dbReference>
<comment type="similarity">
    <text evidence="1">Belongs to the sulfatase family.</text>
</comment>
<dbReference type="InterPro" id="IPR024607">
    <property type="entry name" value="Sulfatase_CS"/>
</dbReference>
<dbReference type="GO" id="GO:0004065">
    <property type="term" value="F:arylsulfatase activity"/>
    <property type="evidence" value="ECO:0007669"/>
    <property type="project" value="TreeGrafter"/>
</dbReference>
<dbReference type="InterPro" id="IPR003131">
    <property type="entry name" value="T1-type_BTB"/>
</dbReference>
<comment type="caution">
    <text evidence="7">The sequence shown here is derived from an EMBL/GenBank/DDBJ whole genome shotgun (WGS) entry which is preliminary data.</text>
</comment>
<dbReference type="Pfam" id="PF00805">
    <property type="entry name" value="Pentapeptide"/>
    <property type="match status" value="1"/>
</dbReference>
<dbReference type="InterPro" id="IPR017850">
    <property type="entry name" value="Alkaline_phosphatase_core_sf"/>
</dbReference>
<evidence type="ECO:0000256" key="1">
    <source>
        <dbReference type="ARBA" id="ARBA00008779"/>
    </source>
</evidence>
<name>A0A5A8C5U2_CAFRO</name>
<sequence>MWSGAASAAGTADPSPAGYPPSTGGAGDGPGAVGRRRPRGGRGGPRAVLGAAADGGAPEPSGLSERDDASPPRPDAGEIVTLNVGGTAFTTTRSTLAAVPGSLLSRLADGAPVFPLRDSHGAFFIDRDPSQFHVVLDFLRAGRQACLLPDSRPALVRLAAEARYYELPSLAEEADAEVLRLAAKPISRGLVLQLLHSSSDGRLQLPATKLCGLVLSFLRLVDSTFTGCDFAGADLSGSDLGRCQATFASFAGANLTSATLAEARLERSVFRSATMVRANLAGADLRSADFTRCDLRRANLTAASVKGALWGGATLEKAVVIGVDLRGADMQGLVLREANFEGSDLSGAVLRGSDLSRANLWGCQGLESADLEGCLLAGAILPPGVREETRRGSTLAAGAGPGAADAEGASGSWTAQVPARSRATSTSAFRGREDGPAPRQGTAPQPRQRQRIVWIMADDLGYGEPSYMATDSPHGRISTPNIDRLSSEGLRFTSAYTGEAVCSPSRGSLMTGYHTGHAYIRGNYPYDGHDLPLRNTDVTYAEVLRGAGYRTLWVGKSGLGWVDNSGAPWRLGFDYFYGQPDQAGCHDMYPVGYNGTDPAAAGRPTVFDNTTALYLPQNVGASRERCMQQGGGGCWYTHDAWTNKSLELIEQEAARQRAELAAGAQEAAPFALLVAYTDPHAGGWSGEQETGAPVPSDGQYGKEAWPDVERDHASVISNYLDRDVGRIVQALQQQGLQEDTVVFFASDNGAHNEGGHDVHFFNSSGPLRGYKRALFEGGVRSPSWIRWPGKVAPGTSDQPWAFWDVLPTFADLAGANRSAYPADIDGRSIVPLIDGSGAYNASERLFYFEFCTDIQPWVGGSNRKGWTHSLRQGDWKIVAFELDGEYMLSNLADDLGEENNLASSHPDIVQRMAALAKGQHTESALFPSHDCRPS</sequence>
<proteinExistence type="inferred from homology"/>
<dbReference type="InterPro" id="IPR050738">
    <property type="entry name" value="Sulfatase"/>
</dbReference>
<dbReference type="SUPFAM" id="SSF53649">
    <property type="entry name" value="Alkaline phosphatase-like"/>
    <property type="match status" value="1"/>
</dbReference>
<evidence type="ECO:0000313" key="8">
    <source>
        <dbReference type="Proteomes" id="UP000325113"/>
    </source>
</evidence>
<dbReference type="Pfam" id="PF00884">
    <property type="entry name" value="Sulfatase"/>
    <property type="match status" value="1"/>
</dbReference>
<dbReference type="Gene3D" id="3.40.720.10">
    <property type="entry name" value="Alkaline Phosphatase, subunit A"/>
    <property type="match status" value="1"/>
</dbReference>
<reference evidence="7 8" key="1">
    <citation type="submission" date="2019-07" db="EMBL/GenBank/DDBJ databases">
        <title>Genomes of Cafeteria roenbergensis.</title>
        <authorList>
            <person name="Fischer M.G."/>
            <person name="Hackl T."/>
            <person name="Roman M."/>
        </authorList>
    </citation>
    <scope>NUCLEOTIDE SEQUENCE [LARGE SCALE GENOMIC DNA]</scope>
    <source>
        <strain evidence="7 8">Cflag</strain>
    </source>
</reference>
<accession>A0A5A8C5U2</accession>
<evidence type="ECO:0000256" key="4">
    <source>
        <dbReference type="ARBA" id="ARBA00022837"/>
    </source>
</evidence>
<evidence type="ECO:0000256" key="2">
    <source>
        <dbReference type="ARBA" id="ARBA00022723"/>
    </source>
</evidence>